<keyword evidence="2" id="KW-0732">Signal</keyword>
<dbReference type="EMBL" id="JABXYR010000001">
    <property type="protein sequence ID" value="NWO22504.1"/>
    <property type="molecule type" value="Genomic_DNA"/>
</dbReference>
<organism evidence="3 4">
    <name type="scientific">Mogibacterium timidum</name>
    <dbReference type="NCBI Taxonomy" id="35519"/>
    <lineage>
        <taxon>Bacteria</taxon>
        <taxon>Bacillati</taxon>
        <taxon>Bacillota</taxon>
        <taxon>Clostridia</taxon>
        <taxon>Peptostreptococcales</taxon>
        <taxon>Anaerovoracaceae</taxon>
        <taxon>Mogibacterium</taxon>
    </lineage>
</organism>
<feature type="signal peptide" evidence="2">
    <location>
        <begin position="1"/>
        <end position="22"/>
    </location>
</feature>
<dbReference type="Proteomes" id="UP000526307">
    <property type="component" value="Unassembled WGS sequence"/>
</dbReference>
<comment type="caution">
    <text evidence="3">The sequence shown here is derived from an EMBL/GenBank/DDBJ whole genome shotgun (WGS) entry which is preliminary data.</text>
</comment>
<feature type="transmembrane region" description="Helical" evidence="1">
    <location>
        <begin position="207"/>
        <end position="233"/>
    </location>
</feature>
<evidence type="ECO:0000256" key="2">
    <source>
        <dbReference type="SAM" id="SignalP"/>
    </source>
</evidence>
<feature type="transmembrane region" description="Helical" evidence="1">
    <location>
        <begin position="146"/>
        <end position="171"/>
    </location>
</feature>
<keyword evidence="1" id="KW-0812">Transmembrane</keyword>
<dbReference type="RefSeq" id="WP_178978026.1">
    <property type="nucleotide sequence ID" value="NZ_CALIBD010000047.1"/>
</dbReference>
<sequence length="239" mass="27380">MKLRLITIICALAFMTTALFTAADIAVYHIPGYYQHQFEENEVQGNLNRETDMQNIMTAFNGMLEYLRGNRNNLNNIKIIADSRLQEFYTEREKLHLSDVKRVFLRSYRIRRLSALIFAISSAYLIATGIFYNSKSKAHRPSITASLCRLFVFTCVITNIVFASLIGIISINFDKAFTIFHHLLFKNDYWLLDSNTDDLINLLPESFFIHTALTIVGIYSVIVISVNLIVGVLQKSCCK</sequence>
<dbReference type="Pfam" id="PF07314">
    <property type="entry name" value="Lit"/>
    <property type="match status" value="1"/>
</dbReference>
<name>A0A7Y9AZW6_9FIRM</name>
<feature type="transmembrane region" description="Helical" evidence="1">
    <location>
        <begin position="113"/>
        <end position="134"/>
    </location>
</feature>
<proteinExistence type="predicted"/>
<keyword evidence="1" id="KW-0472">Membrane</keyword>
<feature type="chain" id="PRO_5031081300" evidence="2">
    <location>
        <begin position="23"/>
        <end position="239"/>
    </location>
</feature>
<gene>
    <name evidence="3" type="ORF">HW270_00160</name>
</gene>
<dbReference type="InterPro" id="IPR010178">
    <property type="entry name" value="Lit"/>
</dbReference>
<evidence type="ECO:0000313" key="3">
    <source>
        <dbReference type="EMBL" id="NWO22504.1"/>
    </source>
</evidence>
<dbReference type="NCBIfam" id="TIGR01906">
    <property type="entry name" value="integ_TIGR01906"/>
    <property type="match status" value="1"/>
</dbReference>
<dbReference type="AlphaFoldDB" id="A0A7Y9AZW6"/>
<keyword evidence="1" id="KW-1133">Transmembrane helix</keyword>
<keyword evidence="4" id="KW-1185">Reference proteome</keyword>
<evidence type="ECO:0000256" key="1">
    <source>
        <dbReference type="SAM" id="Phobius"/>
    </source>
</evidence>
<accession>A0A7Y9AZW6</accession>
<protein>
    <submittedName>
        <fullName evidence="3">TIGR01906 family membrane protein</fullName>
    </submittedName>
</protein>
<reference evidence="3 4" key="1">
    <citation type="submission" date="2020-06" db="EMBL/GenBank/DDBJ databases">
        <title>Mogibacterium timidum strain W9173 genomic sequence.</title>
        <authorList>
            <person name="Wade W.G."/>
            <person name="Johnston C.D."/>
            <person name="Chen T."/>
            <person name="Dewhirst F.E."/>
        </authorList>
    </citation>
    <scope>NUCLEOTIDE SEQUENCE [LARGE SCALE GENOMIC DNA]</scope>
    <source>
        <strain evidence="3 4">W9173</strain>
    </source>
</reference>
<evidence type="ECO:0000313" key="4">
    <source>
        <dbReference type="Proteomes" id="UP000526307"/>
    </source>
</evidence>